<protein>
    <submittedName>
        <fullName evidence="2">Uncharacterized protein</fullName>
    </submittedName>
</protein>
<accession>A0A250IN97</accession>
<gene>
    <name evidence="2" type="ORF">MEBOL_006237</name>
</gene>
<proteinExistence type="predicted"/>
<dbReference type="RefSeq" id="WP_095980891.1">
    <property type="nucleotide sequence ID" value="NZ_CP022163.1"/>
</dbReference>
<feature type="region of interest" description="Disordered" evidence="1">
    <location>
        <begin position="105"/>
        <end position="126"/>
    </location>
</feature>
<name>A0A250IN97_9BACT</name>
<evidence type="ECO:0000313" key="3">
    <source>
        <dbReference type="Proteomes" id="UP000217289"/>
    </source>
</evidence>
<dbReference type="OrthoDB" id="5522375at2"/>
<evidence type="ECO:0000256" key="1">
    <source>
        <dbReference type="SAM" id="MobiDB-lite"/>
    </source>
</evidence>
<keyword evidence="3" id="KW-1185">Reference proteome</keyword>
<dbReference type="Gene3D" id="1.10.1740.10">
    <property type="match status" value="1"/>
</dbReference>
<evidence type="ECO:0000313" key="2">
    <source>
        <dbReference type="EMBL" id="ATB32748.1"/>
    </source>
</evidence>
<dbReference type="Proteomes" id="UP000217289">
    <property type="component" value="Chromosome"/>
</dbReference>
<dbReference type="AlphaFoldDB" id="A0A250IN97"/>
<dbReference type="EMBL" id="CP022163">
    <property type="protein sequence ID" value="ATB32748.1"/>
    <property type="molecule type" value="Genomic_DNA"/>
</dbReference>
<feature type="compositionally biased region" description="Polar residues" evidence="1">
    <location>
        <begin position="111"/>
        <end position="121"/>
    </location>
</feature>
<dbReference type="KEGG" id="mbd:MEBOL_006237"/>
<organism evidence="2 3">
    <name type="scientific">Melittangium boletus DSM 14713</name>
    <dbReference type="NCBI Taxonomy" id="1294270"/>
    <lineage>
        <taxon>Bacteria</taxon>
        <taxon>Pseudomonadati</taxon>
        <taxon>Myxococcota</taxon>
        <taxon>Myxococcia</taxon>
        <taxon>Myxococcales</taxon>
        <taxon>Cystobacterineae</taxon>
        <taxon>Archangiaceae</taxon>
        <taxon>Melittangium</taxon>
    </lineage>
</organism>
<sequence>MSLVQLLLDISPGSPRRQEVWGQLYAQLQKFASEDFIVQSTGKSLSIPKQDRDDVVNAVALKILEKSPLPVVTRSEGECRRYLRVMLRNRWIDDQRRRNRHEQLALDEQADSASQASTPPSSDAALSLADNRKLLERVYQELYSRRAPRFHPELAHTWVQVQGLAFEDTTMEEFLRNDEGVTASTSPSERKAAQQRIHQNHSRLRKSLLLTVDVMNQEGLLSPDDAMLARQLITSLNRCQSGSAAGVAQGKST</sequence>
<reference evidence="2 3" key="1">
    <citation type="submission" date="2017-06" db="EMBL/GenBank/DDBJ databases">
        <authorList>
            <person name="Kim H.J."/>
            <person name="Triplett B.A."/>
        </authorList>
    </citation>
    <scope>NUCLEOTIDE SEQUENCE [LARGE SCALE GENOMIC DNA]</scope>
    <source>
        <strain evidence="2 3">DSM 14713</strain>
    </source>
</reference>